<protein>
    <recommendedName>
        <fullName evidence="1">ISXO2-like transposase domain-containing protein</fullName>
    </recommendedName>
</protein>
<dbReference type="PANTHER" id="PTHR47163">
    <property type="entry name" value="DDE_TNP_IS1595 DOMAIN-CONTAINING PROTEIN"/>
    <property type="match status" value="1"/>
</dbReference>
<evidence type="ECO:0000313" key="2">
    <source>
        <dbReference type="EMBL" id="CAL1672261.1"/>
    </source>
</evidence>
<dbReference type="Proteomes" id="UP001497644">
    <property type="component" value="Unassembled WGS sequence"/>
</dbReference>
<evidence type="ECO:0000313" key="3">
    <source>
        <dbReference type="Proteomes" id="UP001497644"/>
    </source>
</evidence>
<organism evidence="2 3">
    <name type="scientific">Lasius platythorax</name>
    <dbReference type="NCBI Taxonomy" id="488582"/>
    <lineage>
        <taxon>Eukaryota</taxon>
        <taxon>Metazoa</taxon>
        <taxon>Ecdysozoa</taxon>
        <taxon>Arthropoda</taxon>
        <taxon>Hexapoda</taxon>
        <taxon>Insecta</taxon>
        <taxon>Pterygota</taxon>
        <taxon>Neoptera</taxon>
        <taxon>Endopterygota</taxon>
        <taxon>Hymenoptera</taxon>
        <taxon>Apocrita</taxon>
        <taxon>Aculeata</taxon>
        <taxon>Formicoidea</taxon>
        <taxon>Formicidae</taxon>
        <taxon>Formicinae</taxon>
        <taxon>Lasius</taxon>
        <taxon>Lasius</taxon>
    </lineage>
</organism>
<comment type="caution">
    <text evidence="2">The sequence shown here is derived from an EMBL/GenBank/DDBJ whole genome shotgun (WGS) entry which is preliminary data.</text>
</comment>
<gene>
    <name evidence="2" type="ORF">LPLAT_LOCUS6934</name>
</gene>
<dbReference type="InterPro" id="IPR053164">
    <property type="entry name" value="IS1016-like_transposase"/>
</dbReference>
<dbReference type="InterPro" id="IPR024445">
    <property type="entry name" value="Tnp_ISXO2-like"/>
</dbReference>
<keyword evidence="3" id="KW-1185">Reference proteome</keyword>
<accession>A0AAV2MYY4</accession>
<dbReference type="PANTHER" id="PTHR47163:SF3">
    <property type="entry name" value="PROTEIN CBG18017"/>
    <property type="match status" value="1"/>
</dbReference>
<reference evidence="2" key="1">
    <citation type="submission" date="2024-04" db="EMBL/GenBank/DDBJ databases">
        <authorList>
            <consortium name="Molecular Ecology Group"/>
        </authorList>
    </citation>
    <scope>NUCLEOTIDE SEQUENCE</scope>
</reference>
<evidence type="ECO:0000259" key="1">
    <source>
        <dbReference type="Pfam" id="PF12762"/>
    </source>
</evidence>
<dbReference type="Pfam" id="PF12762">
    <property type="entry name" value="DDE_Tnp_IS1595"/>
    <property type="match status" value="1"/>
</dbReference>
<dbReference type="AlphaFoldDB" id="A0AAV2MYY4"/>
<sequence length="284" mass="32462">MCTNNHPNLHPKLKNFSIFNSFHEILSTNEAAQNFLEELKVIPSRTSVPPNCCDLPMKVEKLSGSKLGWIWRCSTKATKKKSAKCCRKSINPAENTFFEGRMCRISLQDIVAIVICFILQMKVTEVIENLRSWRHQRGDDELSCETVVDYFLRCREIAEIISSHHVGMFGGEGKTVQIDEIFLTKRKYHRGRVTEQMSIVVLGIYCKEDKSGILFKVDGKSKQDLWPYIKKFVNPTTSRICTDNAKQYHGVEKIISSSCTHHTTNHSIAEFVAADDRTNTINRS</sequence>
<feature type="domain" description="ISXO2-like transposase" evidence="1">
    <location>
        <begin position="175"/>
        <end position="281"/>
    </location>
</feature>
<name>A0AAV2MYY4_9HYME</name>
<dbReference type="EMBL" id="CAXIPU020000470">
    <property type="protein sequence ID" value="CAL1672261.1"/>
    <property type="molecule type" value="Genomic_DNA"/>
</dbReference>
<proteinExistence type="predicted"/>